<name>A0ABS2NVU1_9BACI</name>
<dbReference type="NCBIfam" id="TIGR03647">
    <property type="entry name" value="Na_symport_sm"/>
    <property type="match status" value="1"/>
</dbReference>
<keyword evidence="1" id="KW-0812">Transmembrane</keyword>
<sequence length="100" mass="11570">MKKIDKSVADAYFREKTRYIFLYLAIWFVVSFGVVMFAESLDFTIFGGFPFHYYMGAQGSILVFIILLFVNAKVSDKIDQKYGIDEKANEQLSYGKTLDH</sequence>
<keyword evidence="1" id="KW-0472">Membrane</keyword>
<organism evidence="3 4">
    <name type="scientific">Sutcliffiella tianshenii</name>
    <dbReference type="NCBI Taxonomy" id="1463404"/>
    <lineage>
        <taxon>Bacteria</taxon>
        <taxon>Bacillati</taxon>
        <taxon>Bacillota</taxon>
        <taxon>Bacilli</taxon>
        <taxon>Bacillales</taxon>
        <taxon>Bacillaceae</taxon>
        <taxon>Sutcliffiella</taxon>
    </lineage>
</organism>
<evidence type="ECO:0000313" key="4">
    <source>
        <dbReference type="Proteomes" id="UP000737402"/>
    </source>
</evidence>
<keyword evidence="4" id="KW-1185">Reference proteome</keyword>
<feature type="transmembrane region" description="Helical" evidence="1">
    <location>
        <begin position="20"/>
        <end position="39"/>
    </location>
</feature>
<feature type="domain" description="Sodium symporter small subunit" evidence="2">
    <location>
        <begin position="10"/>
        <end position="85"/>
    </location>
</feature>
<accession>A0ABS2NVU1</accession>
<protein>
    <submittedName>
        <fullName evidence="3">Solute:sodium symporter small subunit</fullName>
    </submittedName>
</protein>
<gene>
    <name evidence="3" type="ORF">JOC95_000444</name>
</gene>
<evidence type="ECO:0000313" key="3">
    <source>
        <dbReference type="EMBL" id="MBM7618602.1"/>
    </source>
</evidence>
<feature type="transmembrane region" description="Helical" evidence="1">
    <location>
        <begin position="51"/>
        <end position="72"/>
    </location>
</feature>
<evidence type="ECO:0000256" key="1">
    <source>
        <dbReference type="SAM" id="Phobius"/>
    </source>
</evidence>
<dbReference type="Pfam" id="PF13937">
    <property type="entry name" value="DUF4212"/>
    <property type="match status" value="1"/>
</dbReference>
<proteinExistence type="predicted"/>
<comment type="caution">
    <text evidence="3">The sequence shown here is derived from an EMBL/GenBank/DDBJ whole genome shotgun (WGS) entry which is preliminary data.</text>
</comment>
<dbReference type="RefSeq" id="WP_204412962.1">
    <property type="nucleotide sequence ID" value="NZ_JAFBED010000001.1"/>
</dbReference>
<evidence type="ECO:0000259" key="2">
    <source>
        <dbReference type="Pfam" id="PF13937"/>
    </source>
</evidence>
<dbReference type="InterPro" id="IPR019886">
    <property type="entry name" value="Na_symporter_ssu"/>
</dbReference>
<dbReference type="EMBL" id="JAFBED010000001">
    <property type="protein sequence ID" value="MBM7618602.1"/>
    <property type="molecule type" value="Genomic_DNA"/>
</dbReference>
<keyword evidence="1" id="KW-1133">Transmembrane helix</keyword>
<reference evidence="3 4" key="1">
    <citation type="submission" date="2021-01" db="EMBL/GenBank/DDBJ databases">
        <title>Genomic Encyclopedia of Type Strains, Phase IV (KMG-IV): sequencing the most valuable type-strain genomes for metagenomic binning, comparative biology and taxonomic classification.</title>
        <authorList>
            <person name="Goeker M."/>
        </authorList>
    </citation>
    <scope>NUCLEOTIDE SEQUENCE [LARGE SCALE GENOMIC DNA]</scope>
    <source>
        <strain evidence="3 4">DSM 25879</strain>
    </source>
</reference>
<dbReference type="Proteomes" id="UP000737402">
    <property type="component" value="Unassembled WGS sequence"/>
</dbReference>